<dbReference type="GO" id="GO:0048312">
    <property type="term" value="P:intracellular distribution of mitochondria"/>
    <property type="evidence" value="ECO:0007669"/>
    <property type="project" value="TreeGrafter"/>
</dbReference>
<dbReference type="PRINTS" id="PR00195">
    <property type="entry name" value="DYNAMIN"/>
</dbReference>
<dbReference type="InterPro" id="IPR022812">
    <property type="entry name" value="Dynamin"/>
</dbReference>
<accession>W6QDL6</accession>
<dbReference type="InterPro" id="IPR027417">
    <property type="entry name" value="P-loop_NTPase"/>
</dbReference>
<dbReference type="AlphaFoldDB" id="W6QDL6"/>
<sequence>MAQECDPEEIRTLGVLTKPDLVDKGAENKVIDLVEGKSHSLPLGWIVVRNAAQQQLLDQSSDRDLVEARFFRENHPWSNLPKDKVGIHALKIRLQEVQTTQIRREFPKMRTDVGRKPKAMRHDLSAFGNERSTPE</sequence>
<dbReference type="InterPro" id="IPR000375">
    <property type="entry name" value="Dynamin_stalk"/>
</dbReference>
<dbReference type="STRING" id="1365484.W6QDL6"/>
<dbReference type="OrthoDB" id="415706at2759"/>
<reference evidence="3" key="1">
    <citation type="journal article" date="2014" name="Nat. Commun.">
        <title>Multiple recent horizontal transfers of a large genomic region in cheese making fungi.</title>
        <authorList>
            <person name="Cheeseman K."/>
            <person name="Ropars J."/>
            <person name="Renault P."/>
            <person name="Dupont J."/>
            <person name="Gouzy J."/>
            <person name="Branca A."/>
            <person name="Abraham A.L."/>
            <person name="Ceppi M."/>
            <person name="Conseiller E."/>
            <person name="Debuchy R."/>
            <person name="Malagnac F."/>
            <person name="Goarin A."/>
            <person name="Silar P."/>
            <person name="Lacoste S."/>
            <person name="Sallet E."/>
            <person name="Bensimon A."/>
            <person name="Giraud T."/>
            <person name="Brygoo Y."/>
        </authorList>
    </citation>
    <scope>NUCLEOTIDE SEQUENCE [LARGE SCALE GENOMIC DNA]</scope>
    <source>
        <strain evidence="3">FM164</strain>
    </source>
</reference>
<feature type="region of interest" description="Disordered" evidence="1">
    <location>
        <begin position="108"/>
        <end position="135"/>
    </location>
</feature>
<gene>
    <name evidence="3" type="ORF">PROQFM164_S03g001309</name>
</gene>
<proteinExistence type="predicted"/>
<dbReference type="GO" id="GO:0008017">
    <property type="term" value="F:microtubule binding"/>
    <property type="evidence" value="ECO:0007669"/>
    <property type="project" value="TreeGrafter"/>
</dbReference>
<feature type="domain" description="Dynamin stalk" evidence="2">
    <location>
        <begin position="29"/>
        <end position="132"/>
    </location>
</feature>
<evidence type="ECO:0000313" key="4">
    <source>
        <dbReference type="Proteomes" id="UP000030686"/>
    </source>
</evidence>
<dbReference type="Pfam" id="PF01031">
    <property type="entry name" value="Dynamin_M"/>
    <property type="match status" value="1"/>
</dbReference>
<dbReference type="GO" id="GO:0016559">
    <property type="term" value="P:peroxisome fission"/>
    <property type="evidence" value="ECO:0007669"/>
    <property type="project" value="TreeGrafter"/>
</dbReference>
<dbReference type="GO" id="GO:0005874">
    <property type="term" value="C:microtubule"/>
    <property type="evidence" value="ECO:0007669"/>
    <property type="project" value="TreeGrafter"/>
</dbReference>
<name>W6QDL6_PENRF</name>
<dbReference type="GO" id="GO:0003924">
    <property type="term" value="F:GTPase activity"/>
    <property type="evidence" value="ECO:0007669"/>
    <property type="project" value="TreeGrafter"/>
</dbReference>
<protein>
    <submittedName>
        <fullName evidence="3">Dynamin central domain</fullName>
    </submittedName>
</protein>
<dbReference type="GO" id="GO:0000266">
    <property type="term" value="P:mitochondrial fission"/>
    <property type="evidence" value="ECO:0007669"/>
    <property type="project" value="TreeGrafter"/>
</dbReference>
<dbReference type="PANTHER" id="PTHR11566:SF215">
    <property type="entry name" value="DYNAMIN GTPASE"/>
    <property type="match status" value="1"/>
</dbReference>
<keyword evidence="4" id="KW-1185">Reference proteome</keyword>
<feature type="compositionally biased region" description="Basic and acidic residues" evidence="1">
    <location>
        <begin position="108"/>
        <end position="124"/>
    </location>
</feature>
<dbReference type="Gene3D" id="3.40.50.300">
    <property type="entry name" value="P-loop containing nucleotide triphosphate hydrolases"/>
    <property type="match status" value="1"/>
</dbReference>
<evidence type="ECO:0000313" key="3">
    <source>
        <dbReference type="EMBL" id="CDM34585.1"/>
    </source>
</evidence>
<organism evidence="3 4">
    <name type="scientific">Penicillium roqueforti (strain FM164)</name>
    <dbReference type="NCBI Taxonomy" id="1365484"/>
    <lineage>
        <taxon>Eukaryota</taxon>
        <taxon>Fungi</taxon>
        <taxon>Dikarya</taxon>
        <taxon>Ascomycota</taxon>
        <taxon>Pezizomycotina</taxon>
        <taxon>Eurotiomycetes</taxon>
        <taxon>Eurotiomycetidae</taxon>
        <taxon>Eurotiales</taxon>
        <taxon>Aspergillaceae</taxon>
        <taxon>Penicillium</taxon>
    </lineage>
</organism>
<evidence type="ECO:0000259" key="2">
    <source>
        <dbReference type="Pfam" id="PF01031"/>
    </source>
</evidence>
<dbReference type="GO" id="GO:0016020">
    <property type="term" value="C:membrane"/>
    <property type="evidence" value="ECO:0007669"/>
    <property type="project" value="TreeGrafter"/>
</dbReference>
<dbReference type="GO" id="GO:0005739">
    <property type="term" value="C:mitochondrion"/>
    <property type="evidence" value="ECO:0007669"/>
    <property type="project" value="TreeGrafter"/>
</dbReference>
<dbReference type="GO" id="GO:0006897">
    <property type="term" value="P:endocytosis"/>
    <property type="evidence" value="ECO:0007669"/>
    <property type="project" value="TreeGrafter"/>
</dbReference>
<evidence type="ECO:0000256" key="1">
    <source>
        <dbReference type="SAM" id="MobiDB-lite"/>
    </source>
</evidence>
<dbReference type="Proteomes" id="UP000030686">
    <property type="component" value="Unassembled WGS sequence"/>
</dbReference>
<dbReference type="EMBL" id="HG792017">
    <property type="protein sequence ID" value="CDM34585.1"/>
    <property type="molecule type" value="Genomic_DNA"/>
</dbReference>
<dbReference type="SUPFAM" id="SSF52540">
    <property type="entry name" value="P-loop containing nucleoside triphosphate hydrolases"/>
    <property type="match status" value="1"/>
</dbReference>
<dbReference type="PANTHER" id="PTHR11566">
    <property type="entry name" value="DYNAMIN"/>
    <property type="match status" value="1"/>
</dbReference>